<protein>
    <submittedName>
        <fullName evidence="2">Carbohydrate ABC transporter substrate-binding protein, CUT1 family</fullName>
    </submittedName>
</protein>
<dbReference type="InterPro" id="IPR006059">
    <property type="entry name" value="SBP"/>
</dbReference>
<organism evidence="2 3">
    <name type="scientific">Cryptosporangium aurantiacum</name>
    <dbReference type="NCBI Taxonomy" id="134849"/>
    <lineage>
        <taxon>Bacteria</taxon>
        <taxon>Bacillati</taxon>
        <taxon>Actinomycetota</taxon>
        <taxon>Actinomycetes</taxon>
        <taxon>Cryptosporangiales</taxon>
        <taxon>Cryptosporangiaceae</taxon>
        <taxon>Cryptosporangium</taxon>
    </lineage>
</organism>
<proteinExistence type="predicted"/>
<keyword evidence="1" id="KW-0732">Signal</keyword>
<dbReference type="AlphaFoldDB" id="A0A1M7R3U1"/>
<dbReference type="Proteomes" id="UP000184440">
    <property type="component" value="Unassembled WGS sequence"/>
</dbReference>
<evidence type="ECO:0000313" key="3">
    <source>
        <dbReference type="Proteomes" id="UP000184440"/>
    </source>
</evidence>
<dbReference type="SUPFAM" id="SSF53850">
    <property type="entry name" value="Periplasmic binding protein-like II"/>
    <property type="match status" value="1"/>
</dbReference>
<sequence length="429" mass="46484">MSSPLSRRRLLVLGGSLAGGSVLAACTRGEGSSSAGSNGGPLKFWDMLWGTGTAYRNEAQRLVGTYQGDAKVTYQSLPWANFVQTFSSAIASNTGPAVSSGGGFQALQFFTQDAIAPADNLVKKLKTQDFIPETIEFLKYQGTYFAVPWFIDARVLFYRKALLEKAGAAVPTDWPSLRTACVALRRIGVSGFGMAASPTVTTGSQQILSLMFNNGGHLFTADGKPDVVTDRNIETVEFLKELVSIGAIDKRYVSYTNDNLQGDIASGKVGMLFAPPSWQAQFPDAVRSDMLVASPLTAPHGDKGTWYAINNLMMYKNTPDQEESEEFLGWYLDNIKTYWQNGVLPAVPVRQSIVDLAEYQGNANNLKISKEWVPVGKTYAADSKEPFPQLNAVDGGQALSRFAQQVVQGTGNARALLTTLQQGLEEVVK</sequence>
<keyword evidence="3" id="KW-1185">Reference proteome</keyword>
<feature type="signal peptide" evidence="1">
    <location>
        <begin position="1"/>
        <end position="24"/>
    </location>
</feature>
<dbReference type="PANTHER" id="PTHR43649:SF30">
    <property type="entry name" value="ABC TRANSPORTER SUBSTRATE-BINDING PROTEIN"/>
    <property type="match status" value="1"/>
</dbReference>
<dbReference type="PROSITE" id="PS51318">
    <property type="entry name" value="TAT"/>
    <property type="match status" value="1"/>
</dbReference>
<dbReference type="InterPro" id="IPR006311">
    <property type="entry name" value="TAT_signal"/>
</dbReference>
<accession>A0A1M7R3U1</accession>
<reference evidence="2 3" key="1">
    <citation type="submission" date="2016-11" db="EMBL/GenBank/DDBJ databases">
        <authorList>
            <person name="Jaros S."/>
            <person name="Januszkiewicz K."/>
            <person name="Wedrychowicz H."/>
        </authorList>
    </citation>
    <scope>NUCLEOTIDE SEQUENCE [LARGE SCALE GENOMIC DNA]</scope>
    <source>
        <strain evidence="2 3">DSM 46144</strain>
    </source>
</reference>
<dbReference type="Gene3D" id="3.40.190.10">
    <property type="entry name" value="Periplasmic binding protein-like II"/>
    <property type="match status" value="2"/>
</dbReference>
<name>A0A1M7R3U1_9ACTN</name>
<dbReference type="InterPro" id="IPR050490">
    <property type="entry name" value="Bact_solute-bd_prot1"/>
</dbReference>
<evidence type="ECO:0000313" key="2">
    <source>
        <dbReference type="EMBL" id="SHN39522.1"/>
    </source>
</evidence>
<dbReference type="PROSITE" id="PS51257">
    <property type="entry name" value="PROKAR_LIPOPROTEIN"/>
    <property type="match status" value="1"/>
</dbReference>
<dbReference type="PANTHER" id="PTHR43649">
    <property type="entry name" value="ARABINOSE-BINDING PROTEIN-RELATED"/>
    <property type="match status" value="1"/>
</dbReference>
<gene>
    <name evidence="2" type="ORF">SAMN05443668_106303</name>
</gene>
<feature type="chain" id="PRO_5013246636" evidence="1">
    <location>
        <begin position="25"/>
        <end position="429"/>
    </location>
</feature>
<dbReference type="STRING" id="134849.SAMN05443668_106303"/>
<dbReference type="RefSeq" id="WP_073259654.1">
    <property type="nucleotide sequence ID" value="NZ_FRCS01000006.1"/>
</dbReference>
<dbReference type="Pfam" id="PF01547">
    <property type="entry name" value="SBP_bac_1"/>
    <property type="match status" value="1"/>
</dbReference>
<dbReference type="EMBL" id="FRCS01000006">
    <property type="protein sequence ID" value="SHN39522.1"/>
    <property type="molecule type" value="Genomic_DNA"/>
</dbReference>
<dbReference type="OrthoDB" id="9770625at2"/>
<evidence type="ECO:0000256" key="1">
    <source>
        <dbReference type="SAM" id="SignalP"/>
    </source>
</evidence>